<feature type="transmembrane region" description="Helical" evidence="1">
    <location>
        <begin position="44"/>
        <end position="67"/>
    </location>
</feature>
<protein>
    <submittedName>
        <fullName evidence="2">Uncharacterized protein</fullName>
    </submittedName>
</protein>
<dbReference type="AlphaFoldDB" id="A0A812V115"/>
<organism evidence="2 3">
    <name type="scientific">Symbiodinium natans</name>
    <dbReference type="NCBI Taxonomy" id="878477"/>
    <lineage>
        <taxon>Eukaryota</taxon>
        <taxon>Sar</taxon>
        <taxon>Alveolata</taxon>
        <taxon>Dinophyceae</taxon>
        <taxon>Suessiales</taxon>
        <taxon>Symbiodiniaceae</taxon>
        <taxon>Symbiodinium</taxon>
    </lineage>
</organism>
<accession>A0A812V115</accession>
<dbReference type="EMBL" id="CAJNDS010002768">
    <property type="protein sequence ID" value="CAE7590607.1"/>
    <property type="molecule type" value="Genomic_DNA"/>
</dbReference>
<evidence type="ECO:0000313" key="2">
    <source>
        <dbReference type="EMBL" id="CAE7590607.1"/>
    </source>
</evidence>
<keyword evidence="1" id="KW-0812">Transmembrane</keyword>
<gene>
    <name evidence="2" type="ORF">SNAT2548_LOCUS33631</name>
</gene>
<dbReference type="Proteomes" id="UP000604046">
    <property type="component" value="Unassembled WGS sequence"/>
</dbReference>
<evidence type="ECO:0000256" key="1">
    <source>
        <dbReference type="SAM" id="Phobius"/>
    </source>
</evidence>
<reference evidence="2" key="1">
    <citation type="submission" date="2021-02" db="EMBL/GenBank/DDBJ databases">
        <authorList>
            <person name="Dougan E. K."/>
            <person name="Rhodes N."/>
            <person name="Thang M."/>
            <person name="Chan C."/>
        </authorList>
    </citation>
    <scope>NUCLEOTIDE SEQUENCE</scope>
</reference>
<keyword evidence="1" id="KW-0472">Membrane</keyword>
<name>A0A812V115_9DINO</name>
<evidence type="ECO:0000313" key="3">
    <source>
        <dbReference type="Proteomes" id="UP000604046"/>
    </source>
</evidence>
<comment type="caution">
    <text evidence="2">The sequence shown here is derived from an EMBL/GenBank/DDBJ whole genome shotgun (WGS) entry which is preliminary data.</text>
</comment>
<keyword evidence="3" id="KW-1185">Reference proteome</keyword>
<dbReference type="OrthoDB" id="408918at2759"/>
<keyword evidence="1" id="KW-1133">Transmembrane helix</keyword>
<proteinExistence type="predicted"/>
<sequence length="198" mass="21614">MVPLPQLLFSRGTQKARAGHRAMPSLVEQFRAQESVSGKISVSIYYFILIFGGMTTVLGMVAPILSADCMADPFTTEGMPQQEPDQLVWFKAMGRMCGALGTVFLITVYMLGHSLTSCFLLFLWGILNYLNFALVIPQDFSHAGGSEQALVCMRNVRQQVGAFAALEALGVLCAWLEGRSKISKPCPSQREPLTSQGS</sequence>